<name>A0A7K1FX97_9ACTN</name>
<protein>
    <submittedName>
        <fullName evidence="2">Uncharacterized protein</fullName>
    </submittedName>
</protein>
<dbReference type="Proteomes" id="UP000460221">
    <property type="component" value="Unassembled WGS sequence"/>
</dbReference>
<organism evidence="2 3">
    <name type="scientific">Nakamurella alba</name>
    <dbReference type="NCBI Taxonomy" id="2665158"/>
    <lineage>
        <taxon>Bacteria</taxon>
        <taxon>Bacillati</taxon>
        <taxon>Actinomycetota</taxon>
        <taxon>Actinomycetes</taxon>
        <taxon>Nakamurellales</taxon>
        <taxon>Nakamurellaceae</taxon>
        <taxon>Nakamurella</taxon>
    </lineage>
</organism>
<dbReference type="EMBL" id="WLYK01000020">
    <property type="protein sequence ID" value="MTD17454.1"/>
    <property type="molecule type" value="Genomic_DNA"/>
</dbReference>
<sequence>MRTRFVALVLLAFAAAAACAAPPTAGTPAPVTSVSGSAGVSGGVGTAVRPDPLTGPAEGAAPIFWLRTVPGYYCSVRGTLVPSLVLYSDGTVLSTDGIGAHCDPLPTVRIGWLDPDVAEARLAEYFASPEAAVDMTDLQVTDLPFATLVHRPVGGPERTVGLYGPGAEEYVDDLDISTREREARQAFSDVVEGIRTDAALAGNWQPEQLSVTRLAADEGDPAASALSWPLSSAEWRDFLLDDPAAGGSAADDRCRAALGAEATELLAAHTGDTAGRWRTGATEVPVALGLVLPGAAPCSDDAW</sequence>
<feature type="chain" id="PRO_5029524266" evidence="1">
    <location>
        <begin position="21"/>
        <end position="303"/>
    </location>
</feature>
<dbReference type="PROSITE" id="PS51257">
    <property type="entry name" value="PROKAR_LIPOPROTEIN"/>
    <property type="match status" value="1"/>
</dbReference>
<evidence type="ECO:0000313" key="3">
    <source>
        <dbReference type="Proteomes" id="UP000460221"/>
    </source>
</evidence>
<gene>
    <name evidence="2" type="ORF">GIS00_26325</name>
</gene>
<dbReference type="AlphaFoldDB" id="A0A7K1FX97"/>
<feature type="signal peptide" evidence="1">
    <location>
        <begin position="1"/>
        <end position="20"/>
    </location>
</feature>
<keyword evidence="3" id="KW-1185">Reference proteome</keyword>
<keyword evidence="1" id="KW-0732">Signal</keyword>
<dbReference type="RefSeq" id="WP_154771449.1">
    <property type="nucleotide sequence ID" value="NZ_WLYK01000020.1"/>
</dbReference>
<accession>A0A7K1FX97</accession>
<evidence type="ECO:0000313" key="2">
    <source>
        <dbReference type="EMBL" id="MTD17454.1"/>
    </source>
</evidence>
<comment type="caution">
    <text evidence="2">The sequence shown here is derived from an EMBL/GenBank/DDBJ whole genome shotgun (WGS) entry which is preliminary data.</text>
</comment>
<evidence type="ECO:0000256" key="1">
    <source>
        <dbReference type="SAM" id="SignalP"/>
    </source>
</evidence>
<proteinExistence type="predicted"/>
<reference evidence="2 3" key="1">
    <citation type="submission" date="2019-11" db="EMBL/GenBank/DDBJ databases">
        <authorList>
            <person name="Jiang L.-Q."/>
        </authorList>
    </citation>
    <scope>NUCLEOTIDE SEQUENCE [LARGE SCALE GENOMIC DNA]</scope>
    <source>
        <strain evidence="2 3">YIM 132087</strain>
    </source>
</reference>